<dbReference type="InterPro" id="IPR001940">
    <property type="entry name" value="Peptidase_S1C"/>
</dbReference>
<organism evidence="1 2">
    <name type="scientific">Corallococcus soli</name>
    <dbReference type="NCBI Taxonomy" id="2710757"/>
    <lineage>
        <taxon>Bacteria</taxon>
        <taxon>Pseudomonadati</taxon>
        <taxon>Myxococcota</taxon>
        <taxon>Myxococcia</taxon>
        <taxon>Myxococcales</taxon>
        <taxon>Cystobacterineae</taxon>
        <taxon>Myxococcaceae</taxon>
        <taxon>Corallococcus</taxon>
    </lineage>
</organism>
<gene>
    <name evidence="1" type="ORF">G4177_23585</name>
</gene>
<dbReference type="Proteomes" id="UP001516472">
    <property type="component" value="Unassembled WGS sequence"/>
</dbReference>
<sequence>MSDDDQAHKARTDEALRRAGASLVLLELGGHTATGFVLTTEGHVVTSLHAVASARTITAVLPDGLRTQVVQVAAVDERRDLALLRLSVPDLVPALPLGPATLPTEGESLQVLHARPGRGPEARALEVRAVQVLGDWLTLLELSRTLPEDASGAPVLDARGQVVGLATAALANGRALGLVIPARYIAPLLVSPGPPRPLSALDAPRQRATRVRHVPQHPVNLLEGCATPSVESVAALLGHAINVGAPAYNRGDVEGCYRLYAHTAEQLIDERNDCPGVQRALRDGLLRCEALRDAEDRAWALRDTFDGLMDVIGRWRHARPSQPPSLARRPPPKTYLN</sequence>
<dbReference type="SUPFAM" id="SSF50494">
    <property type="entry name" value="Trypsin-like serine proteases"/>
    <property type="match status" value="1"/>
</dbReference>
<evidence type="ECO:0000313" key="2">
    <source>
        <dbReference type="Proteomes" id="UP001516472"/>
    </source>
</evidence>
<dbReference type="InterPro" id="IPR009003">
    <property type="entry name" value="Peptidase_S1_PA"/>
</dbReference>
<comment type="caution">
    <text evidence="1">The sequence shown here is derived from an EMBL/GenBank/DDBJ whole genome shotgun (WGS) entry which is preliminary data.</text>
</comment>
<name>A0ABR9PTQ0_9BACT</name>
<accession>A0ABR9PTQ0</accession>
<dbReference type="PANTHER" id="PTHR43019">
    <property type="entry name" value="SERINE ENDOPROTEASE DEGS"/>
    <property type="match status" value="1"/>
</dbReference>
<dbReference type="RefSeq" id="WP_193428366.1">
    <property type="nucleotide sequence ID" value="NZ_CBCSIP010000101.1"/>
</dbReference>
<evidence type="ECO:0000313" key="1">
    <source>
        <dbReference type="EMBL" id="MBE4751162.1"/>
    </source>
</evidence>
<dbReference type="PRINTS" id="PR00834">
    <property type="entry name" value="PROTEASES2C"/>
</dbReference>
<dbReference type="PANTHER" id="PTHR43019:SF23">
    <property type="entry name" value="PROTEASE DO-LIKE 5, CHLOROPLASTIC"/>
    <property type="match status" value="1"/>
</dbReference>
<dbReference type="Pfam" id="PF13365">
    <property type="entry name" value="Trypsin_2"/>
    <property type="match status" value="1"/>
</dbReference>
<dbReference type="Gene3D" id="2.40.10.120">
    <property type="match status" value="1"/>
</dbReference>
<protein>
    <submittedName>
        <fullName evidence="1">Trypsin-like peptidase domain-containing protein</fullName>
    </submittedName>
</protein>
<reference evidence="1 2" key="1">
    <citation type="submission" date="2020-02" db="EMBL/GenBank/DDBJ databases">
        <authorList>
            <person name="Babadi Z.K."/>
            <person name="Risdian C."/>
            <person name="Ebrahimipour G.H."/>
            <person name="Wink J."/>
        </authorList>
    </citation>
    <scope>NUCLEOTIDE SEQUENCE [LARGE SCALE GENOMIC DNA]</scope>
    <source>
        <strain evidence="1 2">ZKHCc1 1396</strain>
    </source>
</reference>
<proteinExistence type="predicted"/>
<dbReference type="EMBL" id="JAAIYO010000007">
    <property type="protein sequence ID" value="MBE4751162.1"/>
    <property type="molecule type" value="Genomic_DNA"/>
</dbReference>
<keyword evidence="2" id="KW-1185">Reference proteome</keyword>